<gene>
    <name evidence="2" type="ORF">M441DRAFT_220014</name>
</gene>
<evidence type="ECO:0000256" key="1">
    <source>
        <dbReference type="SAM" id="MobiDB-lite"/>
    </source>
</evidence>
<sequence>MPIRNPFTRRPGAVVPADDGVYADKEHNYPGFERVDIVGSKASSVLSIRSARSQDTGEYKMSGKWPQSLSLATFPSGPCSGRASHDSRWAGTDMRFARLVVNDSGVYLPPSPAEEKSQWPRRHLSSRESSDSSGEIEQFSISRESFDSYRRSFDISARSPITAYDIPTRQSLDSARFSRMPRSAFNRNLEQLPTADEGFEDVGLEDQKQQPRKRGFFSKLTETQEKDSSPAPSGVSRFLIPGRKRAQSGQGSELSPMEHSTVSTKD</sequence>
<dbReference type="AlphaFoldDB" id="A0A2T3ZP42"/>
<accession>A0A2T3ZP42</accession>
<feature type="region of interest" description="Disordered" evidence="1">
    <location>
        <begin position="186"/>
        <end position="266"/>
    </location>
</feature>
<proteinExistence type="predicted"/>
<dbReference type="EMBL" id="KZ679256">
    <property type="protein sequence ID" value="PTB46583.1"/>
    <property type="molecule type" value="Genomic_DNA"/>
</dbReference>
<evidence type="ECO:0000313" key="2">
    <source>
        <dbReference type="EMBL" id="PTB46583.1"/>
    </source>
</evidence>
<reference evidence="2 3" key="1">
    <citation type="submission" date="2016-07" db="EMBL/GenBank/DDBJ databases">
        <title>Multiple horizontal gene transfer events from other fungi enriched the ability of initially mycotrophic Trichoderma (Ascomycota) to feed on dead plant biomass.</title>
        <authorList>
            <consortium name="DOE Joint Genome Institute"/>
            <person name="Aerts A."/>
            <person name="Atanasova L."/>
            <person name="Chenthamara K."/>
            <person name="Zhang J."/>
            <person name="Grujic M."/>
            <person name="Henrissat B."/>
            <person name="Kuo A."/>
            <person name="Salamov A."/>
            <person name="Lipzen A."/>
            <person name="Labutti K."/>
            <person name="Barry K."/>
            <person name="Miao Y."/>
            <person name="Rahimi M.J."/>
            <person name="Shen Q."/>
            <person name="Grigoriev I.V."/>
            <person name="Kubicek C.P."/>
            <person name="Druzhinina I.S."/>
        </authorList>
    </citation>
    <scope>NUCLEOTIDE SEQUENCE [LARGE SCALE GENOMIC DNA]</scope>
    <source>
        <strain evidence="2 3">CBS 433.97</strain>
    </source>
</reference>
<dbReference type="Proteomes" id="UP000240493">
    <property type="component" value="Unassembled WGS sequence"/>
</dbReference>
<organism evidence="2 3">
    <name type="scientific">Trichoderma asperellum (strain ATCC 204424 / CBS 433.97 / NBRC 101777)</name>
    <dbReference type="NCBI Taxonomy" id="1042311"/>
    <lineage>
        <taxon>Eukaryota</taxon>
        <taxon>Fungi</taxon>
        <taxon>Dikarya</taxon>
        <taxon>Ascomycota</taxon>
        <taxon>Pezizomycotina</taxon>
        <taxon>Sordariomycetes</taxon>
        <taxon>Hypocreomycetidae</taxon>
        <taxon>Hypocreales</taxon>
        <taxon>Hypocreaceae</taxon>
        <taxon>Trichoderma</taxon>
    </lineage>
</organism>
<evidence type="ECO:0000313" key="3">
    <source>
        <dbReference type="Proteomes" id="UP000240493"/>
    </source>
</evidence>
<keyword evidence="3" id="KW-1185">Reference proteome</keyword>
<feature type="region of interest" description="Disordered" evidence="1">
    <location>
        <begin position="107"/>
        <end position="138"/>
    </location>
</feature>
<dbReference type="OrthoDB" id="5397330at2759"/>
<feature type="compositionally biased region" description="Polar residues" evidence="1">
    <location>
        <begin position="247"/>
        <end position="266"/>
    </location>
</feature>
<protein>
    <submittedName>
        <fullName evidence="2">Uncharacterized protein</fullName>
    </submittedName>
</protein>
<name>A0A2T3ZP42_TRIA4</name>